<comment type="caution">
    <text evidence="1">The sequence shown here is derived from an EMBL/GenBank/DDBJ whole genome shotgun (WGS) entry which is preliminary data.</text>
</comment>
<keyword evidence="2" id="KW-1185">Reference proteome</keyword>
<organism evidence="1 2">
    <name type="scientific">Ilyodon furcidens</name>
    <name type="common">goldbreast splitfin</name>
    <dbReference type="NCBI Taxonomy" id="33524"/>
    <lineage>
        <taxon>Eukaryota</taxon>
        <taxon>Metazoa</taxon>
        <taxon>Chordata</taxon>
        <taxon>Craniata</taxon>
        <taxon>Vertebrata</taxon>
        <taxon>Euteleostomi</taxon>
        <taxon>Actinopterygii</taxon>
        <taxon>Neopterygii</taxon>
        <taxon>Teleostei</taxon>
        <taxon>Neoteleostei</taxon>
        <taxon>Acanthomorphata</taxon>
        <taxon>Ovalentaria</taxon>
        <taxon>Atherinomorphae</taxon>
        <taxon>Cyprinodontiformes</taxon>
        <taxon>Goodeidae</taxon>
        <taxon>Ilyodon</taxon>
    </lineage>
</organism>
<evidence type="ECO:0000313" key="2">
    <source>
        <dbReference type="Proteomes" id="UP001482620"/>
    </source>
</evidence>
<gene>
    <name evidence="1" type="ORF">ILYODFUR_034961</name>
</gene>
<sequence>MSHLPSVLSAILDFSCEPGRTFNSFTCINKVFKPLFGVRKCCLKEGLKPNQHDNINILILTSGHRFSLGIKPRV</sequence>
<name>A0ABV0VJN2_9TELE</name>
<dbReference type="EMBL" id="JAHRIQ010110746">
    <property type="protein sequence ID" value="MEQ2257449.1"/>
    <property type="molecule type" value="Genomic_DNA"/>
</dbReference>
<reference evidence="1 2" key="1">
    <citation type="submission" date="2021-06" db="EMBL/GenBank/DDBJ databases">
        <authorList>
            <person name="Palmer J.M."/>
        </authorList>
    </citation>
    <scope>NUCLEOTIDE SEQUENCE [LARGE SCALE GENOMIC DNA]</scope>
    <source>
        <strain evidence="2">if_2019</strain>
        <tissue evidence="1">Muscle</tissue>
    </source>
</reference>
<dbReference type="Proteomes" id="UP001482620">
    <property type="component" value="Unassembled WGS sequence"/>
</dbReference>
<protein>
    <submittedName>
        <fullName evidence="1">Uncharacterized protein</fullName>
    </submittedName>
</protein>
<accession>A0ABV0VJN2</accession>
<proteinExistence type="predicted"/>
<evidence type="ECO:0000313" key="1">
    <source>
        <dbReference type="EMBL" id="MEQ2257449.1"/>
    </source>
</evidence>